<dbReference type="AlphaFoldDB" id="A0A518ENF8"/>
<keyword evidence="3" id="KW-1185">Reference proteome</keyword>
<dbReference type="GO" id="GO:0003677">
    <property type="term" value="F:DNA binding"/>
    <property type="evidence" value="ECO:0007669"/>
    <property type="project" value="InterPro"/>
</dbReference>
<dbReference type="Proteomes" id="UP000320390">
    <property type="component" value="Chromosome"/>
</dbReference>
<accession>A0A518ENF8</accession>
<evidence type="ECO:0008006" key="4">
    <source>
        <dbReference type="Google" id="ProtNLM"/>
    </source>
</evidence>
<dbReference type="OrthoDB" id="279540at2"/>
<organism evidence="2 3">
    <name type="scientific">Saltatorellus ferox</name>
    <dbReference type="NCBI Taxonomy" id="2528018"/>
    <lineage>
        <taxon>Bacteria</taxon>
        <taxon>Pseudomonadati</taxon>
        <taxon>Planctomycetota</taxon>
        <taxon>Planctomycetia</taxon>
        <taxon>Planctomycetia incertae sedis</taxon>
        <taxon>Saltatorellus</taxon>
    </lineage>
</organism>
<proteinExistence type="predicted"/>
<dbReference type="EMBL" id="CP036434">
    <property type="protein sequence ID" value="QDV05618.1"/>
    <property type="molecule type" value="Genomic_DNA"/>
</dbReference>
<evidence type="ECO:0000313" key="2">
    <source>
        <dbReference type="EMBL" id="QDV05618.1"/>
    </source>
</evidence>
<dbReference type="InterPro" id="IPR036977">
    <property type="entry name" value="DNA_primase_Znf_CHC2"/>
</dbReference>
<dbReference type="Gene3D" id="3.90.580.10">
    <property type="entry name" value="Zinc finger, CHC2-type domain"/>
    <property type="match status" value="1"/>
</dbReference>
<dbReference type="GO" id="GO:0008270">
    <property type="term" value="F:zinc ion binding"/>
    <property type="evidence" value="ECO:0007669"/>
    <property type="project" value="InterPro"/>
</dbReference>
<sequence>MTSAGELLDRLKAMGLRVRRQATGWMCQCPAHEDGTPSLSVNEDRSGGLLLKCFAGCLFEDVLTAAGLMGVHRSRGTYKTHSGRAPREVSLSARRRDREFSTAEEAIARLVASRGQPAGHWVYQDAAGKDVGHVLRWNEGDGKIFLPVSRRESGWVIRGMESPPLYRLPEIAESPTVYVVEGEKAAGVGWALGHATTTSAGGAQAARKTDWAPMQGKRVVICPDQDDSGAKYGLVGRSCAFEAGAATVCMVDLSREWPDLPKGADLVDALEAEGGDLLALKKRFDALVARSEVQGPPVGTPQRASFEPFPAQVLPESLRRYASDGATSIGCDVSFVAMPMLSALATSIGAGWRIRLKPGWTEPAILWTLLVGESGSAKSPAIKLALAPLQAAQSRAMEGFAANEAARKALRAAHLERVDEWAKSGGDGDPPIEPELPPCPRWIMNDVTIEAVAKLLSEQPNGLLLARDEVSGWVKGFDRYSGAKGAEVGQWLSMYDGDSLIVDRKSAGTICIPVASVSVTGGIQPRILRRVISGEHSENGFAARFLMARPPKLAALWTDVHVSDEVRSSVYATFQRLLDGQDTAAVCTRFLELDDAAQARFIAFHDEQKRETIELDGILASMWNKHTATAARLALLLFLAREAEEGREVDEKSRIDLWAVEGAIQLMRWFGVQARTMATELSETDAQRGDRELLEHIERRGGSVTARELVQNLRRLFPRVNVAEKALDALVATGQLTLDRPPAGPSGGRPSKRYVIAE</sequence>
<dbReference type="RefSeq" id="WP_145195070.1">
    <property type="nucleotide sequence ID" value="NZ_CP036434.1"/>
</dbReference>
<protein>
    <recommendedName>
        <fullName evidence="4">DNA primase</fullName>
    </recommendedName>
</protein>
<dbReference type="CDD" id="cd01029">
    <property type="entry name" value="TOPRIM_primases"/>
    <property type="match status" value="1"/>
</dbReference>
<reference evidence="2 3" key="1">
    <citation type="submission" date="2019-02" db="EMBL/GenBank/DDBJ databases">
        <title>Deep-cultivation of Planctomycetes and their phenomic and genomic characterization uncovers novel biology.</title>
        <authorList>
            <person name="Wiegand S."/>
            <person name="Jogler M."/>
            <person name="Boedeker C."/>
            <person name="Pinto D."/>
            <person name="Vollmers J."/>
            <person name="Rivas-Marin E."/>
            <person name="Kohn T."/>
            <person name="Peeters S.H."/>
            <person name="Heuer A."/>
            <person name="Rast P."/>
            <person name="Oberbeckmann S."/>
            <person name="Bunk B."/>
            <person name="Jeske O."/>
            <person name="Meyerdierks A."/>
            <person name="Storesund J.E."/>
            <person name="Kallscheuer N."/>
            <person name="Luecker S."/>
            <person name="Lage O.M."/>
            <person name="Pohl T."/>
            <person name="Merkel B.J."/>
            <person name="Hornburger P."/>
            <person name="Mueller R.-W."/>
            <person name="Bruemmer F."/>
            <person name="Labrenz M."/>
            <person name="Spormann A.M."/>
            <person name="Op den Camp H."/>
            <person name="Overmann J."/>
            <person name="Amann R."/>
            <person name="Jetten M.S.M."/>
            <person name="Mascher T."/>
            <person name="Medema M.H."/>
            <person name="Devos D.P."/>
            <person name="Kaster A.-K."/>
            <person name="Ovreas L."/>
            <person name="Rohde M."/>
            <person name="Galperin M.Y."/>
            <person name="Jogler C."/>
        </authorList>
    </citation>
    <scope>NUCLEOTIDE SEQUENCE [LARGE SCALE GENOMIC DNA]</scope>
    <source>
        <strain evidence="2 3">Poly30</strain>
    </source>
</reference>
<name>A0A518ENF8_9BACT</name>
<dbReference type="GO" id="GO:0006260">
    <property type="term" value="P:DNA replication"/>
    <property type="evidence" value="ECO:0007669"/>
    <property type="project" value="InterPro"/>
</dbReference>
<evidence type="ECO:0000256" key="1">
    <source>
        <dbReference type="SAM" id="MobiDB-lite"/>
    </source>
</evidence>
<gene>
    <name evidence="2" type="ORF">Poly30_11160</name>
</gene>
<dbReference type="InterPro" id="IPR034154">
    <property type="entry name" value="TOPRIM_DnaG/twinkle"/>
</dbReference>
<feature type="region of interest" description="Disordered" evidence="1">
    <location>
        <begin position="737"/>
        <end position="758"/>
    </location>
</feature>
<evidence type="ECO:0000313" key="3">
    <source>
        <dbReference type="Proteomes" id="UP000320390"/>
    </source>
</evidence>
<dbReference type="Pfam" id="PF13148">
    <property type="entry name" value="DUF3987"/>
    <property type="match status" value="1"/>
</dbReference>
<dbReference type="InterPro" id="IPR025048">
    <property type="entry name" value="DUF3987"/>
</dbReference>